<name>A0AAD3NGP2_LATJO</name>
<protein>
    <submittedName>
        <fullName evidence="1">Probable phospholipid-transporting ATPase IH</fullName>
    </submittedName>
</protein>
<dbReference type="GO" id="GO:0005783">
    <property type="term" value="C:endoplasmic reticulum"/>
    <property type="evidence" value="ECO:0007669"/>
    <property type="project" value="TreeGrafter"/>
</dbReference>
<dbReference type="GO" id="GO:0000166">
    <property type="term" value="F:nucleotide binding"/>
    <property type="evidence" value="ECO:0007669"/>
    <property type="project" value="InterPro"/>
</dbReference>
<gene>
    <name evidence="1" type="ORF">AKAME5_002295600</name>
</gene>
<dbReference type="GO" id="GO:0005886">
    <property type="term" value="C:plasma membrane"/>
    <property type="evidence" value="ECO:0007669"/>
    <property type="project" value="TreeGrafter"/>
</dbReference>
<dbReference type="Proteomes" id="UP001279410">
    <property type="component" value="Unassembled WGS sequence"/>
</dbReference>
<reference evidence="1" key="1">
    <citation type="submission" date="2022-08" db="EMBL/GenBank/DDBJ databases">
        <title>Genome sequencing of akame (Lates japonicus).</title>
        <authorList>
            <person name="Hashiguchi Y."/>
            <person name="Takahashi H."/>
        </authorList>
    </citation>
    <scope>NUCLEOTIDE SEQUENCE</scope>
    <source>
        <strain evidence="1">Kochi</strain>
    </source>
</reference>
<dbReference type="GO" id="GO:0055037">
    <property type="term" value="C:recycling endosome"/>
    <property type="evidence" value="ECO:0007669"/>
    <property type="project" value="TreeGrafter"/>
</dbReference>
<accession>A0AAD3NGP2</accession>
<dbReference type="PANTHER" id="PTHR24092:SF33">
    <property type="entry name" value="PHOSPHOLIPID-TRANSPORTING ATPASE IH"/>
    <property type="match status" value="1"/>
</dbReference>
<organism evidence="1 2">
    <name type="scientific">Lates japonicus</name>
    <name type="common">Japanese lates</name>
    <dbReference type="NCBI Taxonomy" id="270547"/>
    <lineage>
        <taxon>Eukaryota</taxon>
        <taxon>Metazoa</taxon>
        <taxon>Chordata</taxon>
        <taxon>Craniata</taxon>
        <taxon>Vertebrata</taxon>
        <taxon>Euteleostomi</taxon>
        <taxon>Actinopterygii</taxon>
        <taxon>Neopterygii</taxon>
        <taxon>Teleostei</taxon>
        <taxon>Neoteleostei</taxon>
        <taxon>Acanthomorphata</taxon>
        <taxon>Carangaria</taxon>
        <taxon>Carangaria incertae sedis</taxon>
        <taxon>Centropomidae</taxon>
        <taxon>Lates</taxon>
    </lineage>
</organism>
<sequence>MGLKHGIHQGKSTSFYISSSPDEVALVEGMKRLGFTYLRLKDSHMEILNRGMRLERFELLEVLTFDSVRRRMSVIVRSSTEQVSFYLFCKGADSSIFPRVISGKVDQVRARVEHNAVAPGESCRHQLNRLHKAMKVWVLTGDKMETAAATCWCQQVFPKEYSEYLFPPRQAPGESADTIESPTRPA</sequence>
<dbReference type="Pfam" id="PF13246">
    <property type="entry name" value="Cation_ATPase"/>
    <property type="match status" value="1"/>
</dbReference>
<dbReference type="Gene3D" id="3.40.1110.10">
    <property type="entry name" value="Calcium-transporting ATPase, cytoplasmic domain N"/>
    <property type="match status" value="1"/>
</dbReference>
<dbReference type="PANTHER" id="PTHR24092">
    <property type="entry name" value="PROBABLE PHOSPHOLIPID-TRANSPORTING ATPASE"/>
    <property type="match status" value="1"/>
</dbReference>
<comment type="caution">
    <text evidence="1">The sequence shown here is derived from an EMBL/GenBank/DDBJ whole genome shotgun (WGS) entry which is preliminary data.</text>
</comment>
<evidence type="ECO:0000313" key="1">
    <source>
        <dbReference type="EMBL" id="GLD71634.1"/>
    </source>
</evidence>
<keyword evidence="2" id="KW-1185">Reference proteome</keyword>
<dbReference type="InterPro" id="IPR023299">
    <property type="entry name" value="ATPase_P-typ_cyto_dom_N"/>
</dbReference>
<dbReference type="AlphaFoldDB" id="A0AAD3NGP2"/>
<proteinExistence type="predicted"/>
<evidence type="ECO:0000313" key="2">
    <source>
        <dbReference type="Proteomes" id="UP001279410"/>
    </source>
</evidence>
<dbReference type="GO" id="GO:0140326">
    <property type="term" value="F:ATPase-coupled intramembrane lipid transporter activity"/>
    <property type="evidence" value="ECO:0007669"/>
    <property type="project" value="TreeGrafter"/>
</dbReference>
<dbReference type="SUPFAM" id="SSF81660">
    <property type="entry name" value="Metal cation-transporting ATPase, ATP-binding domain N"/>
    <property type="match status" value="1"/>
</dbReference>
<dbReference type="GO" id="GO:0045332">
    <property type="term" value="P:phospholipid translocation"/>
    <property type="evidence" value="ECO:0007669"/>
    <property type="project" value="TreeGrafter"/>
</dbReference>
<dbReference type="EMBL" id="BRZM01000684">
    <property type="protein sequence ID" value="GLD71634.1"/>
    <property type="molecule type" value="Genomic_DNA"/>
</dbReference>